<dbReference type="Gramene" id="CDF41216">
    <property type="protein sequence ID" value="CDF41216"/>
    <property type="gene ID" value="CHC_T00007750001"/>
</dbReference>
<accession>R7QUQ7</accession>
<proteinExistence type="predicted"/>
<protein>
    <submittedName>
        <fullName evidence="1">Uncharacterized protein</fullName>
    </submittedName>
</protein>
<organism evidence="1 2">
    <name type="scientific">Chondrus crispus</name>
    <name type="common">Carrageen Irish moss</name>
    <name type="synonym">Polymorpha crispa</name>
    <dbReference type="NCBI Taxonomy" id="2769"/>
    <lineage>
        <taxon>Eukaryota</taxon>
        <taxon>Rhodophyta</taxon>
        <taxon>Florideophyceae</taxon>
        <taxon>Rhodymeniophycidae</taxon>
        <taxon>Gigartinales</taxon>
        <taxon>Gigartinaceae</taxon>
        <taxon>Chondrus</taxon>
    </lineage>
</organism>
<gene>
    <name evidence="1" type="ORF">CHC_T00007750001</name>
</gene>
<name>R7QUQ7_CHOCR</name>
<dbReference type="Proteomes" id="UP000012073">
    <property type="component" value="Unassembled WGS sequence"/>
</dbReference>
<keyword evidence="2" id="KW-1185">Reference proteome</keyword>
<sequence length="73" mass="8094">MITTTRKPRWARQQHAHQNLVSCGLCPALISQRATAAIPYGEPLTLPPSNIFARFGRQGGGDTTVHEWVLQKI</sequence>
<dbReference type="GeneID" id="17319227"/>
<dbReference type="AlphaFoldDB" id="R7QUQ7"/>
<evidence type="ECO:0000313" key="2">
    <source>
        <dbReference type="Proteomes" id="UP000012073"/>
    </source>
</evidence>
<dbReference type="EMBL" id="HG002328">
    <property type="protein sequence ID" value="CDF41216.1"/>
    <property type="molecule type" value="Genomic_DNA"/>
</dbReference>
<reference evidence="2" key="1">
    <citation type="journal article" date="2013" name="Proc. Natl. Acad. Sci. U.S.A.">
        <title>Genome structure and metabolic features in the red seaweed Chondrus crispus shed light on evolution of the Archaeplastida.</title>
        <authorList>
            <person name="Collen J."/>
            <person name="Porcel B."/>
            <person name="Carre W."/>
            <person name="Ball S.G."/>
            <person name="Chaparro C."/>
            <person name="Tonon T."/>
            <person name="Barbeyron T."/>
            <person name="Michel G."/>
            <person name="Noel B."/>
            <person name="Valentin K."/>
            <person name="Elias M."/>
            <person name="Artiguenave F."/>
            <person name="Arun A."/>
            <person name="Aury J.M."/>
            <person name="Barbosa-Neto J.F."/>
            <person name="Bothwell J.H."/>
            <person name="Bouget F.Y."/>
            <person name="Brillet L."/>
            <person name="Cabello-Hurtado F."/>
            <person name="Capella-Gutierrez S."/>
            <person name="Charrier B."/>
            <person name="Cladiere L."/>
            <person name="Cock J.M."/>
            <person name="Coelho S.M."/>
            <person name="Colleoni C."/>
            <person name="Czjzek M."/>
            <person name="Da Silva C."/>
            <person name="Delage L."/>
            <person name="Denoeud F."/>
            <person name="Deschamps P."/>
            <person name="Dittami S.M."/>
            <person name="Gabaldon T."/>
            <person name="Gachon C.M."/>
            <person name="Groisillier A."/>
            <person name="Herve C."/>
            <person name="Jabbari K."/>
            <person name="Katinka M."/>
            <person name="Kloareg B."/>
            <person name="Kowalczyk N."/>
            <person name="Labadie K."/>
            <person name="Leblanc C."/>
            <person name="Lopez P.J."/>
            <person name="McLachlan D.H."/>
            <person name="Meslet-Cladiere L."/>
            <person name="Moustafa A."/>
            <person name="Nehr Z."/>
            <person name="Nyvall Collen P."/>
            <person name="Panaud O."/>
            <person name="Partensky F."/>
            <person name="Poulain J."/>
            <person name="Rensing S.A."/>
            <person name="Rousvoal S."/>
            <person name="Samson G."/>
            <person name="Symeonidi A."/>
            <person name="Weissenbach J."/>
            <person name="Zambounis A."/>
            <person name="Wincker P."/>
            <person name="Boyen C."/>
        </authorList>
    </citation>
    <scope>NUCLEOTIDE SEQUENCE [LARGE SCALE GENOMIC DNA]</scope>
    <source>
        <strain evidence="2">cv. Stackhouse</strain>
    </source>
</reference>
<evidence type="ECO:0000313" key="1">
    <source>
        <dbReference type="EMBL" id="CDF41216.1"/>
    </source>
</evidence>
<dbReference type="KEGG" id="ccp:CHC_T00007750001"/>
<dbReference type="RefSeq" id="XP_005711510.1">
    <property type="nucleotide sequence ID" value="XM_005711453.1"/>
</dbReference>